<dbReference type="EMBL" id="BAAARV010000033">
    <property type="protein sequence ID" value="GAA2352986.1"/>
    <property type="molecule type" value="Genomic_DNA"/>
</dbReference>
<sequence>MSKAHDPYLQAAEGFLHSIRAELDMADDLEMDRTLLVTQTYALVSIARSLNELSERDSAEGASSLVAAAMSN</sequence>
<evidence type="ECO:0000313" key="1">
    <source>
        <dbReference type="EMBL" id="GAA2352986.1"/>
    </source>
</evidence>
<proteinExistence type="predicted"/>
<keyword evidence="2" id="KW-1185">Reference proteome</keyword>
<organism evidence="1 2">
    <name type="scientific">Dactylosporangium salmoneum</name>
    <dbReference type="NCBI Taxonomy" id="53361"/>
    <lineage>
        <taxon>Bacteria</taxon>
        <taxon>Bacillati</taxon>
        <taxon>Actinomycetota</taxon>
        <taxon>Actinomycetes</taxon>
        <taxon>Micromonosporales</taxon>
        <taxon>Micromonosporaceae</taxon>
        <taxon>Dactylosporangium</taxon>
    </lineage>
</organism>
<name>A0ABN3GL35_9ACTN</name>
<dbReference type="Proteomes" id="UP001501444">
    <property type="component" value="Unassembled WGS sequence"/>
</dbReference>
<protein>
    <submittedName>
        <fullName evidence="1">Uncharacterized protein</fullName>
    </submittedName>
</protein>
<dbReference type="RefSeq" id="WP_344614330.1">
    <property type="nucleotide sequence ID" value="NZ_BAAARV010000033.1"/>
</dbReference>
<reference evidence="1 2" key="1">
    <citation type="journal article" date="2019" name="Int. J. Syst. Evol. Microbiol.">
        <title>The Global Catalogue of Microorganisms (GCM) 10K type strain sequencing project: providing services to taxonomists for standard genome sequencing and annotation.</title>
        <authorList>
            <consortium name="The Broad Institute Genomics Platform"/>
            <consortium name="The Broad Institute Genome Sequencing Center for Infectious Disease"/>
            <person name="Wu L."/>
            <person name="Ma J."/>
        </authorList>
    </citation>
    <scope>NUCLEOTIDE SEQUENCE [LARGE SCALE GENOMIC DNA]</scope>
    <source>
        <strain evidence="1 2">JCM 3272</strain>
    </source>
</reference>
<evidence type="ECO:0000313" key="2">
    <source>
        <dbReference type="Proteomes" id="UP001501444"/>
    </source>
</evidence>
<accession>A0ABN3GL35</accession>
<comment type="caution">
    <text evidence="1">The sequence shown here is derived from an EMBL/GenBank/DDBJ whole genome shotgun (WGS) entry which is preliminary data.</text>
</comment>
<gene>
    <name evidence="1" type="ORF">GCM10010170_044020</name>
</gene>